<gene>
    <name evidence="2" type="ORF">FISHEDRAFT_56091</name>
</gene>
<feature type="region of interest" description="Disordered" evidence="1">
    <location>
        <begin position="134"/>
        <end position="155"/>
    </location>
</feature>
<evidence type="ECO:0000313" key="2">
    <source>
        <dbReference type="EMBL" id="KIY52361.1"/>
    </source>
</evidence>
<dbReference type="AlphaFoldDB" id="A0A0D7AM39"/>
<accession>A0A0D7AM39</accession>
<evidence type="ECO:0000256" key="1">
    <source>
        <dbReference type="SAM" id="MobiDB-lite"/>
    </source>
</evidence>
<dbReference type="Proteomes" id="UP000054144">
    <property type="component" value="Unassembled WGS sequence"/>
</dbReference>
<name>A0A0D7AM39_9AGAR</name>
<proteinExistence type="predicted"/>
<reference evidence="2 3" key="1">
    <citation type="journal article" date="2015" name="Fungal Genet. Biol.">
        <title>Evolution of novel wood decay mechanisms in Agaricales revealed by the genome sequences of Fistulina hepatica and Cylindrobasidium torrendii.</title>
        <authorList>
            <person name="Floudas D."/>
            <person name="Held B.W."/>
            <person name="Riley R."/>
            <person name="Nagy L.G."/>
            <person name="Koehler G."/>
            <person name="Ransdell A.S."/>
            <person name="Younus H."/>
            <person name="Chow J."/>
            <person name="Chiniquy J."/>
            <person name="Lipzen A."/>
            <person name="Tritt A."/>
            <person name="Sun H."/>
            <person name="Haridas S."/>
            <person name="LaButti K."/>
            <person name="Ohm R.A."/>
            <person name="Kues U."/>
            <person name="Blanchette R.A."/>
            <person name="Grigoriev I.V."/>
            <person name="Minto R.E."/>
            <person name="Hibbett D.S."/>
        </authorList>
    </citation>
    <scope>NUCLEOTIDE SEQUENCE [LARGE SCALE GENOMIC DNA]</scope>
    <source>
        <strain evidence="2 3">ATCC 64428</strain>
    </source>
</reference>
<organism evidence="2 3">
    <name type="scientific">Fistulina hepatica ATCC 64428</name>
    <dbReference type="NCBI Taxonomy" id="1128425"/>
    <lineage>
        <taxon>Eukaryota</taxon>
        <taxon>Fungi</taxon>
        <taxon>Dikarya</taxon>
        <taxon>Basidiomycota</taxon>
        <taxon>Agaricomycotina</taxon>
        <taxon>Agaricomycetes</taxon>
        <taxon>Agaricomycetidae</taxon>
        <taxon>Agaricales</taxon>
        <taxon>Fistulinaceae</taxon>
        <taxon>Fistulina</taxon>
    </lineage>
</organism>
<keyword evidence="3" id="KW-1185">Reference proteome</keyword>
<protein>
    <submittedName>
        <fullName evidence="2">Uncharacterized protein</fullName>
    </submittedName>
</protein>
<evidence type="ECO:0000313" key="3">
    <source>
        <dbReference type="Proteomes" id="UP000054144"/>
    </source>
</evidence>
<sequence length="368" mass="41230">MCPRLHNYEAHAFTSIYSTPTTVFTVLHWKMTRYHPYEDARIRRQEYLMARRALSAGESVANARTNRVSVVYPTAIRNPTDVDAARLPASSAPLRIAFANLVNNYNLFYACWQFHSPQLRTLGLLTIVVHPRHVDHPHRRPPPSTDTHQPTAKLHPPHTAFSRLRNVHLEGVKAKPEGELDATSGQPLPRMARALRLSGEPFVQIKGIASPSSSEPPTNALPMADLIRPYPSIPARRVFYGPDGQTHRWRPATNTSSMSVELEDVHYSRGVLWNPMDSNCYIDVGVVGLSYSMVMLDEAREPTIATDVLFGLLESLDGLPIERSIRAIIYCAVDTDMATTGLTWIVLPIQTEACCASNWSVLRKAHMH</sequence>
<dbReference type="EMBL" id="KN881644">
    <property type="protein sequence ID" value="KIY52361.1"/>
    <property type="molecule type" value="Genomic_DNA"/>
</dbReference>